<evidence type="ECO:0000313" key="2">
    <source>
        <dbReference type="Proteomes" id="UP000185544"/>
    </source>
</evidence>
<accession>A0A1L6MXB0</accession>
<organism evidence="1 2">
    <name type="scientific">Pajaroellobacter abortibovis</name>
    <dbReference type="NCBI Taxonomy" id="1882918"/>
    <lineage>
        <taxon>Bacteria</taxon>
        <taxon>Pseudomonadati</taxon>
        <taxon>Myxococcota</taxon>
        <taxon>Polyangia</taxon>
        <taxon>Polyangiales</taxon>
        <taxon>Polyangiaceae</taxon>
    </lineage>
</organism>
<dbReference type="EMBL" id="CP016908">
    <property type="protein sequence ID" value="APS00211.1"/>
    <property type="molecule type" value="Genomic_DNA"/>
</dbReference>
<keyword evidence="2" id="KW-1185">Reference proteome</keyword>
<dbReference type="AlphaFoldDB" id="A0A1L6MXB0"/>
<dbReference type="KEGG" id="pabo:BCY86_05590"/>
<name>A0A1L6MXB0_9BACT</name>
<dbReference type="Proteomes" id="UP000185544">
    <property type="component" value="Chromosome"/>
</dbReference>
<evidence type="ECO:0000313" key="1">
    <source>
        <dbReference type="EMBL" id="APS00211.1"/>
    </source>
</evidence>
<dbReference type="STRING" id="1882918.BCY86_05590"/>
<gene>
    <name evidence="1" type="ORF">BCY86_05590</name>
</gene>
<sequence length="103" mass="12242">MDPHYDYQPRFSPGRRISRVTVEPLGVRNPLLGITELQTAYADVEERKPDWIAIPTVWAERYLLSEEELERKKGLSSPRFSANFKRMIVQQELWLALWRTRKL</sequence>
<reference evidence="1 2" key="1">
    <citation type="submission" date="2016-08" db="EMBL/GenBank/DDBJ databases">
        <title>Identification and validation of antigenic proteins from Pajaroellobacter abortibovis using de-novo genome sequence assembly and reverse vaccinology.</title>
        <authorList>
            <person name="Welly B.T."/>
            <person name="Miller M.R."/>
            <person name="Stott J.L."/>
            <person name="Blanchard M.T."/>
            <person name="Islas-Trejo A.D."/>
            <person name="O'Rourke S.M."/>
            <person name="Young A.E."/>
            <person name="Medrano J.F."/>
            <person name="Van Eenennaam A.L."/>
        </authorList>
    </citation>
    <scope>NUCLEOTIDE SEQUENCE [LARGE SCALE GENOMIC DNA]</scope>
    <source>
        <strain evidence="1 2">BTF92-0548A/99-0131</strain>
    </source>
</reference>
<proteinExistence type="predicted"/>
<protein>
    <submittedName>
        <fullName evidence="1">Uncharacterized protein</fullName>
    </submittedName>
</protein>